<accession>A0AAV7P1Z4</accession>
<dbReference type="AlphaFoldDB" id="A0AAV7P1Z4"/>
<evidence type="ECO:0000313" key="2">
    <source>
        <dbReference type="EMBL" id="KAJ1120648.1"/>
    </source>
</evidence>
<proteinExistence type="predicted"/>
<feature type="region of interest" description="Disordered" evidence="1">
    <location>
        <begin position="23"/>
        <end position="93"/>
    </location>
</feature>
<keyword evidence="3" id="KW-1185">Reference proteome</keyword>
<protein>
    <submittedName>
        <fullName evidence="2">Uncharacterized protein</fullName>
    </submittedName>
</protein>
<comment type="caution">
    <text evidence="2">The sequence shown here is derived from an EMBL/GenBank/DDBJ whole genome shotgun (WGS) entry which is preliminary data.</text>
</comment>
<reference evidence="2" key="1">
    <citation type="journal article" date="2022" name="bioRxiv">
        <title>Sequencing and chromosome-scale assembly of the giantPleurodeles waltlgenome.</title>
        <authorList>
            <person name="Brown T."/>
            <person name="Elewa A."/>
            <person name="Iarovenko S."/>
            <person name="Subramanian E."/>
            <person name="Araus A.J."/>
            <person name="Petzold A."/>
            <person name="Susuki M."/>
            <person name="Suzuki K.-i.T."/>
            <person name="Hayashi T."/>
            <person name="Toyoda A."/>
            <person name="Oliveira C."/>
            <person name="Osipova E."/>
            <person name="Leigh N.D."/>
            <person name="Simon A."/>
            <person name="Yun M.H."/>
        </authorList>
    </citation>
    <scope>NUCLEOTIDE SEQUENCE</scope>
    <source>
        <strain evidence="2">20211129_DDA</strain>
        <tissue evidence="2">Liver</tissue>
    </source>
</reference>
<dbReference type="EMBL" id="JANPWB010000012">
    <property type="protein sequence ID" value="KAJ1120648.1"/>
    <property type="molecule type" value="Genomic_DNA"/>
</dbReference>
<organism evidence="2 3">
    <name type="scientific">Pleurodeles waltl</name>
    <name type="common">Iberian ribbed newt</name>
    <dbReference type="NCBI Taxonomy" id="8319"/>
    <lineage>
        <taxon>Eukaryota</taxon>
        <taxon>Metazoa</taxon>
        <taxon>Chordata</taxon>
        <taxon>Craniata</taxon>
        <taxon>Vertebrata</taxon>
        <taxon>Euteleostomi</taxon>
        <taxon>Amphibia</taxon>
        <taxon>Batrachia</taxon>
        <taxon>Caudata</taxon>
        <taxon>Salamandroidea</taxon>
        <taxon>Salamandridae</taxon>
        <taxon>Pleurodelinae</taxon>
        <taxon>Pleurodeles</taxon>
    </lineage>
</organism>
<evidence type="ECO:0000313" key="3">
    <source>
        <dbReference type="Proteomes" id="UP001066276"/>
    </source>
</evidence>
<name>A0AAV7P1Z4_PLEWA</name>
<dbReference type="Proteomes" id="UP001066276">
    <property type="component" value="Chromosome 8"/>
</dbReference>
<evidence type="ECO:0000256" key="1">
    <source>
        <dbReference type="SAM" id="MobiDB-lite"/>
    </source>
</evidence>
<gene>
    <name evidence="2" type="ORF">NDU88_008810</name>
</gene>
<sequence length="139" mass="15049">MWPQGSPMQLTCRNLCHAPRRLSMPPPLRGPRAASTPQCGTAVPPQCPGTGLRAQPRGSRRSTTQVRRAGNRDSGAPGEASATSLTLRHPRQPRAHFLLTPDVMVSTPAKNTLKHNANPESISTLYLLWVEQAVNVITS</sequence>